<name>A0A0C1YJ40_9CYAN</name>
<reference evidence="2" key="2">
    <citation type="journal article" date="2015" name="Genome Announc.">
        <title>Draft Genome Sequence of Filamentous Marine Cyanobacterium Lyngbya confervoides Strain BDU141951.</title>
        <authorList>
            <person name="Chandrababunaidu M.M."/>
            <person name="Sen D."/>
            <person name="Tripathy S."/>
        </authorList>
    </citation>
    <scope>NUCLEOTIDE SEQUENCE</scope>
    <source>
        <strain evidence="2">BDU141951</strain>
    </source>
</reference>
<comment type="caution">
    <text evidence="2">The sequence shown here is derived from an EMBL/GenBank/DDBJ whole genome shotgun (WGS) entry which is preliminary data.</text>
</comment>
<dbReference type="PROSITE" id="PS50846">
    <property type="entry name" value="HMA_2"/>
    <property type="match status" value="1"/>
</dbReference>
<dbReference type="CDD" id="cd00371">
    <property type="entry name" value="HMA"/>
    <property type="match status" value="1"/>
</dbReference>
<dbReference type="EMBL" id="JTHE02000003">
    <property type="protein sequence ID" value="NEV69222.1"/>
    <property type="molecule type" value="Genomic_DNA"/>
</dbReference>
<reference evidence="2" key="1">
    <citation type="submission" date="2014-11" db="EMBL/GenBank/DDBJ databases">
        <authorList>
            <person name="Malar M.C."/>
            <person name="Sen D."/>
            <person name="Tripathy S."/>
        </authorList>
    </citation>
    <scope>NUCLEOTIDE SEQUENCE</scope>
    <source>
        <strain evidence="2">BDU141951</strain>
    </source>
</reference>
<evidence type="ECO:0000313" key="2">
    <source>
        <dbReference type="EMBL" id="NEV69222.1"/>
    </source>
</evidence>
<feature type="domain" description="HMA" evidence="1">
    <location>
        <begin position="1"/>
        <end position="64"/>
    </location>
</feature>
<gene>
    <name evidence="2" type="ORF">QQ91_019155</name>
</gene>
<dbReference type="GO" id="GO:0046872">
    <property type="term" value="F:metal ion binding"/>
    <property type="evidence" value="ECO:0007669"/>
    <property type="project" value="InterPro"/>
</dbReference>
<dbReference type="Pfam" id="PF00403">
    <property type="entry name" value="HMA"/>
    <property type="match status" value="1"/>
</dbReference>
<protein>
    <submittedName>
        <fullName evidence="2">Heavy-metal-associated domain-containing protein</fullName>
    </submittedName>
</protein>
<dbReference type="InterPro" id="IPR006121">
    <property type="entry name" value="HMA_dom"/>
</dbReference>
<proteinExistence type="predicted"/>
<dbReference type="Gene3D" id="3.30.70.100">
    <property type="match status" value="1"/>
</dbReference>
<accession>A0A0C1YJ40</accession>
<dbReference type="SUPFAM" id="SSF55008">
    <property type="entry name" value="HMA, heavy metal-associated domain"/>
    <property type="match status" value="1"/>
</dbReference>
<evidence type="ECO:0000259" key="1">
    <source>
        <dbReference type="PROSITE" id="PS50846"/>
    </source>
</evidence>
<organism evidence="2">
    <name type="scientific">Lyngbya confervoides BDU141951</name>
    <dbReference type="NCBI Taxonomy" id="1574623"/>
    <lineage>
        <taxon>Bacteria</taxon>
        <taxon>Bacillati</taxon>
        <taxon>Cyanobacteriota</taxon>
        <taxon>Cyanophyceae</taxon>
        <taxon>Oscillatoriophycideae</taxon>
        <taxon>Oscillatoriales</taxon>
        <taxon>Microcoleaceae</taxon>
        <taxon>Lyngbya</taxon>
    </lineage>
</organism>
<dbReference type="InterPro" id="IPR036163">
    <property type="entry name" value="HMA_dom_sf"/>
</dbReference>
<sequence>MQLDLTVPNLACSACVETVTKAVHGVDAAAQVTADPKTKQVSILSEASETAIKDAITTAGYTVA</sequence>
<dbReference type="AlphaFoldDB" id="A0A0C1YJ40"/>
<reference evidence="2" key="3">
    <citation type="submission" date="2020-02" db="EMBL/GenBank/DDBJ databases">
        <authorList>
            <person name="Sarangi A.N."/>
            <person name="Ghosh S."/>
            <person name="Mukherjee M."/>
            <person name="Tripathy S."/>
        </authorList>
    </citation>
    <scope>NUCLEOTIDE SEQUENCE</scope>
    <source>
        <strain evidence="2">BDU141951</strain>
    </source>
</reference>